<dbReference type="RefSeq" id="WP_294563859.1">
    <property type="nucleotide sequence ID" value="NZ_CADCTE010000016.1"/>
</dbReference>
<dbReference type="InterPro" id="IPR050570">
    <property type="entry name" value="Cell_wall_metabolism_enzyme"/>
</dbReference>
<sequence>MERNPPGGQGEPVLLRLPFDGRWLAQNSPARRVPSHGTDLLGGRYAIDFVGVDSRHRTAFSSDWRTFAATEPPDRFVAWGQPVLAPAGGVVVGVHDGEPDHAARRSQLALLPYALGQPARLRQGVAPVAGNHVVIRLGHAPAFVALAHLRAGSIDVAPGEEVSAGQHLAACGNSGNSTQPHLHLQVMDGPDASTARGLPMAFARFREWPRGPGSSRIRDAGLPQEGAVVEALPPDGAGG</sequence>
<evidence type="ECO:0000313" key="2">
    <source>
        <dbReference type="EMBL" id="CAA9215241.1"/>
    </source>
</evidence>
<evidence type="ECO:0000259" key="1">
    <source>
        <dbReference type="Pfam" id="PF01551"/>
    </source>
</evidence>
<name>A0A6J4H8H7_9MICC</name>
<dbReference type="InterPro" id="IPR016047">
    <property type="entry name" value="M23ase_b-sheet_dom"/>
</dbReference>
<dbReference type="InterPro" id="IPR011055">
    <property type="entry name" value="Dup_hybrid_motif"/>
</dbReference>
<feature type="domain" description="M23ase beta-sheet core" evidence="1">
    <location>
        <begin position="128"/>
        <end position="188"/>
    </location>
</feature>
<proteinExistence type="predicted"/>
<dbReference type="Gene3D" id="2.70.70.10">
    <property type="entry name" value="Glucose Permease (Domain IIA)"/>
    <property type="match status" value="1"/>
</dbReference>
<organism evidence="2">
    <name type="scientific">uncultured Arthrobacter sp</name>
    <dbReference type="NCBI Taxonomy" id="114050"/>
    <lineage>
        <taxon>Bacteria</taxon>
        <taxon>Bacillati</taxon>
        <taxon>Actinomycetota</taxon>
        <taxon>Actinomycetes</taxon>
        <taxon>Micrococcales</taxon>
        <taxon>Micrococcaceae</taxon>
        <taxon>Arthrobacter</taxon>
        <taxon>environmental samples</taxon>
    </lineage>
</organism>
<dbReference type="CDD" id="cd12797">
    <property type="entry name" value="M23_peptidase"/>
    <property type="match status" value="1"/>
</dbReference>
<gene>
    <name evidence="2" type="ORF">AVDCRST_MAG83-327</name>
</gene>
<dbReference type="PANTHER" id="PTHR21666">
    <property type="entry name" value="PEPTIDASE-RELATED"/>
    <property type="match status" value="1"/>
</dbReference>
<dbReference type="SUPFAM" id="SSF51261">
    <property type="entry name" value="Duplicated hybrid motif"/>
    <property type="match status" value="1"/>
</dbReference>
<reference evidence="2" key="1">
    <citation type="submission" date="2020-02" db="EMBL/GenBank/DDBJ databases">
        <authorList>
            <person name="Meier V. D."/>
        </authorList>
    </citation>
    <scope>NUCLEOTIDE SEQUENCE</scope>
    <source>
        <strain evidence="2">AVDCRST_MAG83</strain>
    </source>
</reference>
<protein>
    <submittedName>
        <fullName evidence="2">Possible secreted peptidase</fullName>
    </submittedName>
</protein>
<dbReference type="EMBL" id="CADCTE010000016">
    <property type="protein sequence ID" value="CAA9215241.1"/>
    <property type="molecule type" value="Genomic_DNA"/>
</dbReference>
<accession>A0A6J4H8H7</accession>
<dbReference type="PANTHER" id="PTHR21666:SF285">
    <property type="entry name" value="M23 FAMILY METALLOPEPTIDASE"/>
    <property type="match status" value="1"/>
</dbReference>
<dbReference type="GO" id="GO:0004222">
    <property type="term" value="F:metalloendopeptidase activity"/>
    <property type="evidence" value="ECO:0007669"/>
    <property type="project" value="TreeGrafter"/>
</dbReference>
<dbReference type="AlphaFoldDB" id="A0A6J4H8H7"/>
<dbReference type="Pfam" id="PF01551">
    <property type="entry name" value="Peptidase_M23"/>
    <property type="match status" value="1"/>
</dbReference>